<sequence length="193" mass="21614">MFTNWAAALKKRDWYIGEHVNNVVIVAVWLKGFPGVYDAYNITGALDIDERDVFLHEVLVRGPIWANDYRILAILPDSGKPKPAVLSLVSFNLEARIPPDFISGVREKTEIMMNLRPNATKRLQNEVFSLTGTRDDDKFYRLVLSIVGLGYTSEGSNKGTTPTIISLVSGPLRWCILSTDTPSQLEGMPSWTE</sequence>
<reference evidence="1" key="1">
    <citation type="journal article" date="2023" name="Mol. Phylogenet. Evol.">
        <title>Genome-scale phylogeny and comparative genomics of the fungal order Sordariales.</title>
        <authorList>
            <person name="Hensen N."/>
            <person name="Bonometti L."/>
            <person name="Westerberg I."/>
            <person name="Brannstrom I.O."/>
            <person name="Guillou S."/>
            <person name="Cros-Aarteil S."/>
            <person name="Calhoun S."/>
            <person name="Haridas S."/>
            <person name="Kuo A."/>
            <person name="Mondo S."/>
            <person name="Pangilinan J."/>
            <person name="Riley R."/>
            <person name="LaButti K."/>
            <person name="Andreopoulos B."/>
            <person name="Lipzen A."/>
            <person name="Chen C."/>
            <person name="Yan M."/>
            <person name="Daum C."/>
            <person name="Ng V."/>
            <person name="Clum A."/>
            <person name="Steindorff A."/>
            <person name="Ohm R.A."/>
            <person name="Martin F."/>
            <person name="Silar P."/>
            <person name="Natvig D.O."/>
            <person name="Lalanne C."/>
            <person name="Gautier V."/>
            <person name="Ament-Velasquez S.L."/>
            <person name="Kruys A."/>
            <person name="Hutchinson M.I."/>
            <person name="Powell A.J."/>
            <person name="Barry K."/>
            <person name="Miller A.N."/>
            <person name="Grigoriev I.V."/>
            <person name="Debuchy R."/>
            <person name="Gladieux P."/>
            <person name="Hiltunen Thoren M."/>
            <person name="Johannesson H."/>
        </authorList>
    </citation>
    <scope>NUCLEOTIDE SEQUENCE</scope>
    <source>
        <strain evidence="1">CBS 141.50</strain>
    </source>
</reference>
<protein>
    <submittedName>
        <fullName evidence="1">Uncharacterized protein</fullName>
    </submittedName>
</protein>
<dbReference type="EMBL" id="MU853638">
    <property type="protein sequence ID" value="KAK4140187.1"/>
    <property type="molecule type" value="Genomic_DNA"/>
</dbReference>
<dbReference type="GeneID" id="87818666"/>
<evidence type="ECO:0000313" key="2">
    <source>
        <dbReference type="Proteomes" id="UP001302676"/>
    </source>
</evidence>
<name>A0AAN6UVW7_9PEZI</name>
<keyword evidence="2" id="KW-1185">Reference proteome</keyword>
<organism evidence="1 2">
    <name type="scientific">Dichotomopilus funicola</name>
    <dbReference type="NCBI Taxonomy" id="1934379"/>
    <lineage>
        <taxon>Eukaryota</taxon>
        <taxon>Fungi</taxon>
        <taxon>Dikarya</taxon>
        <taxon>Ascomycota</taxon>
        <taxon>Pezizomycotina</taxon>
        <taxon>Sordariomycetes</taxon>
        <taxon>Sordariomycetidae</taxon>
        <taxon>Sordariales</taxon>
        <taxon>Chaetomiaceae</taxon>
        <taxon>Dichotomopilus</taxon>
    </lineage>
</organism>
<dbReference type="Proteomes" id="UP001302676">
    <property type="component" value="Unassembled WGS sequence"/>
</dbReference>
<gene>
    <name evidence="1" type="ORF">C8A04DRAFT_32313</name>
</gene>
<proteinExistence type="predicted"/>
<comment type="caution">
    <text evidence="1">The sequence shown here is derived from an EMBL/GenBank/DDBJ whole genome shotgun (WGS) entry which is preliminary data.</text>
</comment>
<dbReference type="RefSeq" id="XP_062633558.1">
    <property type="nucleotide sequence ID" value="XM_062782053.1"/>
</dbReference>
<dbReference type="AlphaFoldDB" id="A0AAN6UVW7"/>
<reference evidence="1" key="2">
    <citation type="submission" date="2023-05" db="EMBL/GenBank/DDBJ databases">
        <authorList>
            <consortium name="Lawrence Berkeley National Laboratory"/>
            <person name="Steindorff A."/>
            <person name="Hensen N."/>
            <person name="Bonometti L."/>
            <person name="Westerberg I."/>
            <person name="Brannstrom I.O."/>
            <person name="Guillou S."/>
            <person name="Cros-Aarteil S."/>
            <person name="Calhoun S."/>
            <person name="Haridas S."/>
            <person name="Kuo A."/>
            <person name="Mondo S."/>
            <person name="Pangilinan J."/>
            <person name="Riley R."/>
            <person name="Labutti K."/>
            <person name="Andreopoulos B."/>
            <person name="Lipzen A."/>
            <person name="Chen C."/>
            <person name="Yanf M."/>
            <person name="Daum C."/>
            <person name="Ng V."/>
            <person name="Clum A."/>
            <person name="Ohm R."/>
            <person name="Martin F."/>
            <person name="Silar P."/>
            <person name="Natvig D."/>
            <person name="Lalanne C."/>
            <person name="Gautier V."/>
            <person name="Ament-Velasquez S.L."/>
            <person name="Kruys A."/>
            <person name="Hutchinson M.I."/>
            <person name="Powell A.J."/>
            <person name="Barry K."/>
            <person name="Miller A.N."/>
            <person name="Grigoriev I.V."/>
            <person name="Debuchy R."/>
            <person name="Gladieux P."/>
            <person name="Thoren M.H."/>
            <person name="Johannesson H."/>
        </authorList>
    </citation>
    <scope>NUCLEOTIDE SEQUENCE</scope>
    <source>
        <strain evidence="1">CBS 141.50</strain>
    </source>
</reference>
<accession>A0AAN6UVW7</accession>
<evidence type="ECO:0000313" key="1">
    <source>
        <dbReference type="EMBL" id="KAK4140187.1"/>
    </source>
</evidence>